<dbReference type="InterPro" id="IPR038071">
    <property type="entry name" value="UROD/MetE-like_sf"/>
</dbReference>
<dbReference type="GO" id="GO:0008270">
    <property type="term" value="F:zinc ion binding"/>
    <property type="evidence" value="ECO:0007669"/>
    <property type="project" value="InterPro"/>
</dbReference>
<dbReference type="EMBL" id="AP022586">
    <property type="protein sequence ID" value="BBY16806.1"/>
    <property type="molecule type" value="Genomic_DNA"/>
</dbReference>
<accession>A0AAD1IKZ6</accession>
<name>A0AAD1IKZ6_9MYCO</name>
<dbReference type="AlphaFoldDB" id="A0AAD1IKZ6"/>
<dbReference type="Proteomes" id="UP000466607">
    <property type="component" value="Chromosome"/>
</dbReference>
<keyword evidence="1" id="KW-0732">Signal</keyword>
<organism evidence="3 4">
    <name type="scientific">Mycolicibacterium litorale</name>
    <dbReference type="NCBI Taxonomy" id="758802"/>
    <lineage>
        <taxon>Bacteria</taxon>
        <taxon>Bacillati</taxon>
        <taxon>Actinomycetota</taxon>
        <taxon>Actinomycetes</taxon>
        <taxon>Mycobacteriales</taxon>
        <taxon>Mycobacteriaceae</taxon>
        <taxon>Mycolicibacterium</taxon>
    </lineage>
</organism>
<dbReference type="SUPFAM" id="SSF51726">
    <property type="entry name" value="UROD/MetE-like"/>
    <property type="match status" value="1"/>
</dbReference>
<dbReference type="GO" id="GO:0003871">
    <property type="term" value="F:5-methyltetrahydropteroyltriglutamate-homocysteine S-methyltransferase activity"/>
    <property type="evidence" value="ECO:0007669"/>
    <property type="project" value="InterPro"/>
</dbReference>
<dbReference type="InterPro" id="IPR002629">
    <property type="entry name" value="Met_Synth_C/arc"/>
</dbReference>
<feature type="chain" id="PRO_5042250342" evidence="1">
    <location>
        <begin position="17"/>
        <end position="368"/>
    </location>
</feature>
<feature type="domain" description="Cobalamin-independent methionine synthase MetE C-terminal/archaeal" evidence="2">
    <location>
        <begin position="39"/>
        <end position="358"/>
    </location>
</feature>
<proteinExistence type="predicted"/>
<evidence type="ECO:0000313" key="4">
    <source>
        <dbReference type="Proteomes" id="UP000466607"/>
    </source>
</evidence>
<gene>
    <name evidence="3" type="ORF">MLIT_23980</name>
</gene>
<keyword evidence="4" id="KW-1185">Reference proteome</keyword>
<protein>
    <submittedName>
        <fullName evidence="3">Methionine synthase</fullName>
    </submittedName>
</protein>
<feature type="signal peptide" evidence="1">
    <location>
        <begin position="1"/>
        <end position="16"/>
    </location>
</feature>
<reference evidence="3 4" key="1">
    <citation type="journal article" date="2019" name="Emerg. Microbes Infect.">
        <title>Comprehensive subspecies identification of 175 nontuberculous mycobacteria species based on 7547 genomic profiles.</title>
        <authorList>
            <person name="Matsumoto Y."/>
            <person name="Kinjo T."/>
            <person name="Motooka D."/>
            <person name="Nabeya D."/>
            <person name="Jung N."/>
            <person name="Uechi K."/>
            <person name="Horii T."/>
            <person name="Iida T."/>
            <person name="Fujita J."/>
            <person name="Nakamura S."/>
        </authorList>
    </citation>
    <scope>NUCLEOTIDE SEQUENCE [LARGE SCALE GENOMIC DNA]</scope>
    <source>
        <strain evidence="3 4">JCM 17423</strain>
    </source>
</reference>
<dbReference type="GO" id="GO:0009086">
    <property type="term" value="P:methionine biosynthetic process"/>
    <property type="evidence" value="ECO:0007669"/>
    <property type="project" value="InterPro"/>
</dbReference>
<evidence type="ECO:0000313" key="3">
    <source>
        <dbReference type="EMBL" id="BBY16806.1"/>
    </source>
</evidence>
<evidence type="ECO:0000256" key="1">
    <source>
        <dbReference type="SAM" id="SignalP"/>
    </source>
</evidence>
<dbReference type="Pfam" id="PF01717">
    <property type="entry name" value="Meth_synt_2"/>
    <property type="match status" value="1"/>
</dbReference>
<sequence>MAATAASSALACAVIAVPFLETSVAASHTVHRVTVYAAATGIGSWPGDNPRQAAEVVVGELHTLPHLVELPSRGVGADMVGRAGALLVDIGIDIVPRGYRIASGRSSAARRAKSLLDEDVDALEEAWEKAGLRGSGRTVKVQAPGPITLAAELELPGGHRALTDRGAVRDLAGSLAEGMALHRAEVARRLDTPVVAQFDEPLLPAALAGRLTGVTAFTPVHPVDEAVATQLLDECAARVGGEVALHSCAVGLPWKLFQRSTLQAIAVDAGTLTAEDLDGIGEFVESGRTVLLGVVPGTPPAVRPSVEQVAGTAVSLTDRLGFPRAVLRERIGVTPACGLATATPEWARTAVELTQKTADAFAEDPDAI</sequence>
<evidence type="ECO:0000259" key="2">
    <source>
        <dbReference type="Pfam" id="PF01717"/>
    </source>
</evidence>
<dbReference type="Gene3D" id="3.20.20.210">
    <property type="match status" value="1"/>
</dbReference>